<sequence>MEKFSIIYERAAERKGGEANLEALLPEIKTASQLTQLADAAYLSAMSKKIFQSGFVWRVVEQKWPGFEEVLWGFAPEKLAIASDEQIERMAQDKRIIRNFTKVKAVRENAYFVKLESKKHNGFGRFIAEWPVEEITQLWLYLKKHGSRLGGNTGPYFLRAVGKDSFLLTRDVVAYLIGQNIVTKQPTSQRDLKLVQEAFNQWRDESGRTMADISRTISMSIGENLVV</sequence>
<keyword evidence="2" id="KW-1185">Reference proteome</keyword>
<dbReference type="SUPFAM" id="SSF48150">
    <property type="entry name" value="DNA-glycosylase"/>
    <property type="match status" value="1"/>
</dbReference>
<dbReference type="GO" id="GO:0008725">
    <property type="term" value="F:DNA-3-methyladenine glycosylase activity"/>
    <property type="evidence" value="ECO:0007669"/>
    <property type="project" value="InterPro"/>
</dbReference>
<gene>
    <name evidence="1" type="ORF">FLL45_18350</name>
</gene>
<dbReference type="EMBL" id="VIKR01000005">
    <property type="protein sequence ID" value="TQV72181.1"/>
    <property type="molecule type" value="Genomic_DNA"/>
</dbReference>
<organism evidence="1 2">
    <name type="scientific">Aliikangiella marina</name>
    <dbReference type="NCBI Taxonomy" id="1712262"/>
    <lineage>
        <taxon>Bacteria</taxon>
        <taxon>Pseudomonadati</taxon>
        <taxon>Pseudomonadota</taxon>
        <taxon>Gammaproteobacteria</taxon>
        <taxon>Oceanospirillales</taxon>
        <taxon>Pleioneaceae</taxon>
        <taxon>Aliikangiella</taxon>
    </lineage>
</organism>
<evidence type="ECO:0000313" key="2">
    <source>
        <dbReference type="Proteomes" id="UP000317839"/>
    </source>
</evidence>
<accession>A0A545T4M7</accession>
<evidence type="ECO:0000313" key="1">
    <source>
        <dbReference type="EMBL" id="TQV72181.1"/>
    </source>
</evidence>
<dbReference type="PANTHER" id="PTHR30037:SF3">
    <property type="entry name" value="BLR0857 PROTEIN"/>
    <property type="match status" value="1"/>
</dbReference>
<dbReference type="Pfam" id="PF03352">
    <property type="entry name" value="Adenine_glyco"/>
    <property type="match status" value="1"/>
</dbReference>
<name>A0A545T4M7_9GAMM</name>
<reference evidence="1 2" key="1">
    <citation type="submission" date="2019-06" db="EMBL/GenBank/DDBJ databases">
        <title>Draft genome of Aliikangiella marina GYP-15.</title>
        <authorList>
            <person name="Wang G."/>
        </authorList>
    </citation>
    <scope>NUCLEOTIDE SEQUENCE [LARGE SCALE GENOMIC DNA]</scope>
    <source>
        <strain evidence="1 2">GYP-15</strain>
    </source>
</reference>
<dbReference type="OrthoDB" id="9795156at2"/>
<comment type="caution">
    <text evidence="1">The sequence shown here is derived from an EMBL/GenBank/DDBJ whole genome shotgun (WGS) entry which is preliminary data.</text>
</comment>
<dbReference type="InterPro" id="IPR005019">
    <property type="entry name" value="Adenine_glyco"/>
</dbReference>
<dbReference type="Proteomes" id="UP000317839">
    <property type="component" value="Unassembled WGS sequence"/>
</dbReference>
<dbReference type="RefSeq" id="WP_142943511.1">
    <property type="nucleotide sequence ID" value="NZ_VIKR01000005.1"/>
</dbReference>
<dbReference type="GO" id="GO:0006284">
    <property type="term" value="P:base-excision repair"/>
    <property type="evidence" value="ECO:0007669"/>
    <property type="project" value="InterPro"/>
</dbReference>
<proteinExistence type="predicted"/>
<protein>
    <submittedName>
        <fullName evidence="1">DNA-3-methyladenine glycosylase I</fullName>
    </submittedName>
</protein>
<dbReference type="PANTHER" id="PTHR30037">
    <property type="entry name" value="DNA-3-METHYLADENINE GLYCOSYLASE 1"/>
    <property type="match status" value="1"/>
</dbReference>
<dbReference type="Gene3D" id="1.10.340.30">
    <property type="entry name" value="Hypothetical protein, domain 2"/>
    <property type="match status" value="1"/>
</dbReference>
<dbReference type="InterPro" id="IPR052891">
    <property type="entry name" value="DNA-3mA_glycosylase"/>
</dbReference>
<dbReference type="AlphaFoldDB" id="A0A545T4M7"/>
<dbReference type="InterPro" id="IPR011257">
    <property type="entry name" value="DNA_glycosylase"/>
</dbReference>